<dbReference type="InterPro" id="IPR020904">
    <property type="entry name" value="Sc_DH/Rdtase_CS"/>
</dbReference>
<dbReference type="Pfam" id="PF01370">
    <property type="entry name" value="Epimerase"/>
    <property type="match status" value="1"/>
</dbReference>
<dbReference type="Gene3D" id="3.40.50.720">
    <property type="entry name" value="NAD(P)-binding Rossmann-like Domain"/>
    <property type="match status" value="1"/>
</dbReference>
<dbReference type="RefSeq" id="WP_115850286.1">
    <property type="nucleotide sequence ID" value="NZ_QTUC01000001.1"/>
</dbReference>
<evidence type="ECO:0000313" key="3">
    <source>
        <dbReference type="Proteomes" id="UP000256485"/>
    </source>
</evidence>
<dbReference type="InterPro" id="IPR050177">
    <property type="entry name" value="Lipid_A_modif_metabolic_enz"/>
</dbReference>
<accession>A0A3D9V950</accession>
<gene>
    <name evidence="2" type="ORF">DFJ64_2110</name>
</gene>
<dbReference type="SUPFAM" id="SSF51735">
    <property type="entry name" value="NAD(P)-binding Rossmann-fold domains"/>
    <property type="match status" value="1"/>
</dbReference>
<protein>
    <submittedName>
        <fullName evidence="2">Uronate dehydrogenase</fullName>
    </submittedName>
</protein>
<reference evidence="2 3" key="1">
    <citation type="submission" date="2018-08" db="EMBL/GenBank/DDBJ databases">
        <title>Sequencing the genomes of 1000 actinobacteria strains.</title>
        <authorList>
            <person name="Klenk H.-P."/>
        </authorList>
    </citation>
    <scope>NUCLEOTIDE SEQUENCE [LARGE SCALE GENOMIC DNA]</scope>
    <source>
        <strain evidence="2 3">DSM 22891</strain>
    </source>
</reference>
<dbReference type="InterPro" id="IPR036291">
    <property type="entry name" value="NAD(P)-bd_dom_sf"/>
</dbReference>
<dbReference type="InterPro" id="IPR001509">
    <property type="entry name" value="Epimerase_deHydtase"/>
</dbReference>
<dbReference type="Proteomes" id="UP000256485">
    <property type="component" value="Unassembled WGS sequence"/>
</dbReference>
<proteinExistence type="predicted"/>
<dbReference type="PROSITE" id="PS00061">
    <property type="entry name" value="ADH_SHORT"/>
    <property type="match status" value="1"/>
</dbReference>
<name>A0A3D9V950_THECX</name>
<sequence>MTQRSVLVTGAAGHVARLLMPGLGDYSLRLVDQRRPDPDVADVADVRLGSVVDRAFVAEVLDGVDTVVHLAANPSPTATWDALSAPNVDAVAVVLQAAVEAGVRRVVLASSVHAMGAYVQREQHPVDPSWPPSPCCPYGASKAFGEALGRTYSYRTGLSVICLRFGGVQPRPFSVGGLASWLGPADLRQLVVRAIEAEGVSFGVYHGVSANTRSEWDITNARKELGYQPTCDSETFANEVHPTTTRGLCAPGPVAWPLADQ</sequence>
<organism evidence="2 3">
    <name type="scientific">Thermasporomyces composti</name>
    <dbReference type="NCBI Taxonomy" id="696763"/>
    <lineage>
        <taxon>Bacteria</taxon>
        <taxon>Bacillati</taxon>
        <taxon>Actinomycetota</taxon>
        <taxon>Actinomycetes</taxon>
        <taxon>Propionibacteriales</taxon>
        <taxon>Nocardioidaceae</taxon>
        <taxon>Thermasporomyces</taxon>
    </lineage>
</organism>
<keyword evidence="3" id="KW-1185">Reference proteome</keyword>
<feature type="domain" description="NAD-dependent epimerase/dehydratase" evidence="1">
    <location>
        <begin position="6"/>
        <end position="165"/>
    </location>
</feature>
<dbReference type="PANTHER" id="PTHR43245:SF55">
    <property type="entry name" value="NAD(P)-BINDING DOMAIN-CONTAINING PROTEIN"/>
    <property type="match status" value="1"/>
</dbReference>
<comment type="caution">
    <text evidence="2">The sequence shown here is derived from an EMBL/GenBank/DDBJ whole genome shotgun (WGS) entry which is preliminary data.</text>
</comment>
<dbReference type="OrthoDB" id="8770295at2"/>
<evidence type="ECO:0000259" key="1">
    <source>
        <dbReference type="Pfam" id="PF01370"/>
    </source>
</evidence>
<evidence type="ECO:0000313" key="2">
    <source>
        <dbReference type="EMBL" id="REF36690.1"/>
    </source>
</evidence>
<dbReference type="EMBL" id="QTUC01000001">
    <property type="protein sequence ID" value="REF36690.1"/>
    <property type="molecule type" value="Genomic_DNA"/>
</dbReference>
<dbReference type="PANTHER" id="PTHR43245">
    <property type="entry name" value="BIFUNCTIONAL POLYMYXIN RESISTANCE PROTEIN ARNA"/>
    <property type="match status" value="1"/>
</dbReference>
<dbReference type="AlphaFoldDB" id="A0A3D9V950"/>